<feature type="domain" description="Amine oxidase" evidence="1">
    <location>
        <begin position="274"/>
        <end position="651"/>
    </location>
</feature>
<dbReference type="Proteomes" id="UP001159428">
    <property type="component" value="Unassembled WGS sequence"/>
</dbReference>
<dbReference type="InterPro" id="IPR050281">
    <property type="entry name" value="Flavin_monoamine_oxidase"/>
</dbReference>
<organism evidence="2 3">
    <name type="scientific">Pocillopora meandrina</name>
    <dbReference type="NCBI Taxonomy" id="46732"/>
    <lineage>
        <taxon>Eukaryota</taxon>
        <taxon>Metazoa</taxon>
        <taxon>Cnidaria</taxon>
        <taxon>Anthozoa</taxon>
        <taxon>Hexacorallia</taxon>
        <taxon>Scleractinia</taxon>
        <taxon>Astrocoeniina</taxon>
        <taxon>Pocilloporidae</taxon>
        <taxon>Pocillopora</taxon>
    </lineage>
</organism>
<accession>A0AAU9W607</accession>
<dbReference type="PANTHER" id="PTHR10742">
    <property type="entry name" value="FLAVIN MONOAMINE OXIDASE"/>
    <property type="match status" value="1"/>
</dbReference>
<comment type="caution">
    <text evidence="2">The sequence shown here is derived from an EMBL/GenBank/DDBJ whole genome shotgun (WGS) entry which is preliminary data.</text>
</comment>
<name>A0AAU9W607_9CNID</name>
<dbReference type="InterPro" id="IPR002937">
    <property type="entry name" value="Amino_oxidase"/>
</dbReference>
<dbReference type="PANTHER" id="PTHR10742:SF418">
    <property type="entry name" value="AMINE OXIDASE DOMAIN-CONTAINING PROTEIN"/>
    <property type="match status" value="1"/>
</dbReference>
<dbReference type="SUPFAM" id="SSF54373">
    <property type="entry name" value="FAD-linked reductases, C-terminal domain"/>
    <property type="match status" value="1"/>
</dbReference>
<reference evidence="2 3" key="1">
    <citation type="submission" date="2022-05" db="EMBL/GenBank/DDBJ databases">
        <authorList>
            <consortium name="Genoscope - CEA"/>
            <person name="William W."/>
        </authorList>
    </citation>
    <scope>NUCLEOTIDE SEQUENCE [LARGE SCALE GENOMIC DNA]</scope>
</reference>
<dbReference type="Gene3D" id="3.50.50.60">
    <property type="entry name" value="FAD/NAD(P)-binding domain"/>
    <property type="match status" value="1"/>
</dbReference>
<protein>
    <recommendedName>
        <fullName evidence="1">Amine oxidase domain-containing protein</fullName>
    </recommendedName>
</protein>
<dbReference type="InterPro" id="IPR036188">
    <property type="entry name" value="FAD/NAD-bd_sf"/>
</dbReference>
<proteinExistence type="predicted"/>
<dbReference type="SUPFAM" id="SSF51905">
    <property type="entry name" value="FAD/NAD(P)-binding domain"/>
    <property type="match status" value="1"/>
</dbReference>
<dbReference type="GO" id="GO:0016491">
    <property type="term" value="F:oxidoreductase activity"/>
    <property type="evidence" value="ECO:0007669"/>
    <property type="project" value="InterPro"/>
</dbReference>
<gene>
    <name evidence="2" type="ORF">PMEA_00031563</name>
</gene>
<evidence type="ECO:0000313" key="2">
    <source>
        <dbReference type="EMBL" id="CAH3043467.1"/>
    </source>
</evidence>
<dbReference type="EMBL" id="CALNXJ010000007">
    <property type="protein sequence ID" value="CAH3043467.1"/>
    <property type="molecule type" value="Genomic_DNA"/>
</dbReference>
<evidence type="ECO:0000313" key="3">
    <source>
        <dbReference type="Proteomes" id="UP001159428"/>
    </source>
</evidence>
<dbReference type="Pfam" id="PF01593">
    <property type="entry name" value="Amino_oxidase"/>
    <property type="match status" value="1"/>
</dbReference>
<evidence type="ECO:0000259" key="1">
    <source>
        <dbReference type="Pfam" id="PF01593"/>
    </source>
</evidence>
<dbReference type="AlphaFoldDB" id="A0AAU9W607"/>
<sequence>MRIVNFSEEFNPEIEEELLKSVKSISDTDRAFLRDFLQQRQYLAKNRMKTVLVASREKTAKENQSHIACEIIFVQYFAGGNYGFLKFISTAERFNELEELNHIRLQLVNEAISVVNKYAQRCGFDNCKEIFCVIKKKHNSKPTNKCAESGLCKSLYIAGFRWIEADLISSDFGSQCWTCLIVYRPNLVPNYQVENGIKWGYIATSVLLNFCEDIVTILNSSDYGKQTMRQVKALMNNFEESSSLDSNIVQPSFPWNGRVGPSPANQVVVVGGGLAGLSAAASLSKAGIPVVLLEASNYLGGRVKQVQPFEGFAPIDLGGEFIHGSNTVVNKIACDNGWVVLPAPQCEAGEEGEKLFHKGISNKREIRLAREAWAELINSKYRNQEKETEYLSDSVKVRLEEKGLSRDVLDVIDWWKMKISAGSLDYYGVREGRRRMESKYEWGIEDCRLAESYSQLVKYYLVNSMDVDKRLNWQVKEVVWKGDRVRSNNSGRILLKNQHGREMTAKHVIITVPLTVLKDGDITFTPALPADKNEAIRTIQMLGAWKIACRFKRRFWPEKLHQIYSVRGFASEIWTCSHDCPDSDEKCHVVVGFETAEPAEEKRYLSGQEVLRGFLSHLDEIFGTSSDPSPASDSFMDFVYFHWSNHPHIRGDIPRPLRMLTNSVTCSPVLLTITCSLRVKPQVQGHVRLYLLRLKLGHARQMKFVVRLEFFLLQNFNYSCLPQAPLRCQIKALGTYLTVLPRERRRVVGN</sequence>
<keyword evidence="3" id="KW-1185">Reference proteome</keyword>